<evidence type="ECO:0000256" key="8">
    <source>
        <dbReference type="ARBA" id="ARBA00022723"/>
    </source>
</evidence>
<gene>
    <name evidence="18" type="ORF">LSINAPIS_LOCUS6538</name>
</gene>
<dbReference type="InterPro" id="IPR037165">
    <property type="entry name" value="AldOxase/xan_DH_Mopterin-bd_sf"/>
</dbReference>
<dbReference type="Pfam" id="PF02738">
    <property type="entry name" value="MoCoBD_1"/>
    <property type="match status" value="1"/>
</dbReference>
<feature type="binding site" evidence="16">
    <location>
        <position position="150"/>
    </location>
    <ligand>
        <name>[2Fe-2S] cluster</name>
        <dbReference type="ChEBI" id="CHEBI:190135"/>
        <label>2</label>
    </ligand>
</feature>
<feature type="binding site" evidence="16">
    <location>
        <position position="42"/>
    </location>
    <ligand>
        <name>[2Fe-2S] cluster</name>
        <dbReference type="ChEBI" id="CHEBI:190135"/>
        <label>1</label>
    </ligand>
</feature>
<evidence type="ECO:0000256" key="7">
    <source>
        <dbReference type="ARBA" id="ARBA00022714"/>
    </source>
</evidence>
<keyword evidence="11 16" id="KW-0408">Iron</keyword>
<evidence type="ECO:0000256" key="6">
    <source>
        <dbReference type="ARBA" id="ARBA00022630"/>
    </source>
</evidence>
<evidence type="ECO:0000256" key="4">
    <source>
        <dbReference type="ARBA" id="ARBA00011738"/>
    </source>
</evidence>
<dbReference type="PIRSF" id="PIRSF000127">
    <property type="entry name" value="Xanthine_DH"/>
    <property type="match status" value="1"/>
</dbReference>
<feature type="binding site" evidence="16">
    <location>
        <position position="47"/>
    </location>
    <ligand>
        <name>[2Fe-2S] cluster</name>
        <dbReference type="ChEBI" id="CHEBI:190135"/>
        <label>1</label>
    </ligand>
</feature>
<evidence type="ECO:0000256" key="2">
    <source>
        <dbReference type="ARBA" id="ARBA00004275"/>
    </source>
</evidence>
<dbReference type="FunFam" id="3.90.1170.50:FF:000003">
    <property type="entry name" value="Aldehyde oxidase"/>
    <property type="match status" value="1"/>
</dbReference>
<keyword evidence="6" id="KW-0285">Flavoprotein</keyword>
<dbReference type="SUPFAM" id="SSF56176">
    <property type="entry name" value="FAD-binding/transporter-associated domain-like"/>
    <property type="match status" value="1"/>
</dbReference>
<dbReference type="InterPro" id="IPR036010">
    <property type="entry name" value="2Fe-2S_ferredoxin-like_sf"/>
</dbReference>
<dbReference type="Gene3D" id="3.30.465.10">
    <property type="match status" value="1"/>
</dbReference>
<evidence type="ECO:0000256" key="3">
    <source>
        <dbReference type="ARBA" id="ARBA00006849"/>
    </source>
</evidence>
<dbReference type="Gene3D" id="3.10.20.30">
    <property type="match status" value="1"/>
</dbReference>
<dbReference type="InterPro" id="IPR036884">
    <property type="entry name" value="2Fe-2S-bd_dom_sf"/>
</dbReference>
<evidence type="ECO:0000256" key="10">
    <source>
        <dbReference type="ARBA" id="ARBA00023002"/>
    </source>
</evidence>
<dbReference type="Gene3D" id="3.30.365.10">
    <property type="entry name" value="Aldehyde oxidase/xanthine dehydrogenase, molybdopterin binding domain"/>
    <property type="match status" value="4"/>
</dbReference>
<feature type="binding site" evidence="16">
    <location>
        <position position="115"/>
    </location>
    <ligand>
        <name>[2Fe-2S] cluster</name>
        <dbReference type="ChEBI" id="CHEBI:190135"/>
        <label>2</label>
    </ligand>
</feature>
<feature type="binding site" evidence="16">
    <location>
        <position position="829"/>
    </location>
    <ligand>
        <name>Mo-molybdopterin</name>
        <dbReference type="ChEBI" id="CHEBI:71302"/>
    </ligand>
    <ligandPart>
        <name>Mo</name>
        <dbReference type="ChEBI" id="CHEBI:28685"/>
    </ligandPart>
</feature>
<comment type="cofactor">
    <cofactor evidence="1">
        <name>FAD</name>
        <dbReference type="ChEBI" id="CHEBI:57692"/>
    </cofactor>
</comment>
<dbReference type="InterPro" id="IPR016166">
    <property type="entry name" value="FAD-bd_PCMH"/>
</dbReference>
<dbReference type="GO" id="GO:0051537">
    <property type="term" value="F:2 iron, 2 sulfur cluster binding"/>
    <property type="evidence" value="ECO:0007669"/>
    <property type="project" value="UniProtKB-KW"/>
</dbReference>
<dbReference type="PROSITE" id="PS51387">
    <property type="entry name" value="FAD_PCMH"/>
    <property type="match status" value="1"/>
</dbReference>
<comment type="cofactor">
    <cofactor evidence="16">
        <name>[2Fe-2S] cluster</name>
        <dbReference type="ChEBI" id="CHEBI:190135"/>
    </cofactor>
    <text evidence="16">Binds 2 [2Fe-2S] clusters.</text>
</comment>
<evidence type="ECO:0000256" key="16">
    <source>
        <dbReference type="PIRSR" id="PIRSR000127-3"/>
    </source>
</evidence>
<dbReference type="GO" id="GO:0005777">
    <property type="term" value="C:peroxisome"/>
    <property type="evidence" value="ECO:0007669"/>
    <property type="project" value="UniProtKB-SubCell"/>
</dbReference>
<dbReference type="InterPro" id="IPR036318">
    <property type="entry name" value="FAD-bd_PCMH-like_sf"/>
</dbReference>
<comment type="cofactor">
    <cofactor evidence="16">
        <name>Mo-molybdopterin</name>
        <dbReference type="ChEBI" id="CHEBI:71302"/>
    </cofactor>
    <text evidence="16">Binds 1 Mo-molybdopterin (Mo-MPT) cofactor per subunit.</text>
</comment>
<evidence type="ECO:0000256" key="15">
    <source>
        <dbReference type="ARBA" id="ARBA00034078"/>
    </source>
</evidence>
<dbReference type="FunFam" id="3.30.365.10:FF:000008">
    <property type="entry name" value="Aldehyde oxidase1"/>
    <property type="match status" value="1"/>
</dbReference>
<dbReference type="Pfam" id="PF01315">
    <property type="entry name" value="Ald_Xan_dh_C"/>
    <property type="match status" value="1"/>
</dbReference>
<dbReference type="GO" id="GO:0016491">
    <property type="term" value="F:oxidoreductase activity"/>
    <property type="evidence" value="ECO:0007669"/>
    <property type="project" value="UniProtKB-KW"/>
</dbReference>
<dbReference type="Pfam" id="PF20256">
    <property type="entry name" value="MoCoBD_2"/>
    <property type="match status" value="1"/>
</dbReference>
<evidence type="ECO:0000313" key="18">
    <source>
        <dbReference type="EMBL" id="VVC94633.1"/>
    </source>
</evidence>
<dbReference type="SUPFAM" id="SSF54665">
    <property type="entry name" value="CO dehydrogenase molybdoprotein N-domain-like"/>
    <property type="match status" value="1"/>
</dbReference>
<keyword evidence="9" id="KW-0274">FAD</keyword>
<accession>A0A5E4QAF0</accession>
<evidence type="ECO:0000256" key="9">
    <source>
        <dbReference type="ARBA" id="ARBA00022827"/>
    </source>
</evidence>
<evidence type="ECO:0000259" key="17">
    <source>
        <dbReference type="PROSITE" id="PS51387"/>
    </source>
</evidence>
<comment type="subcellular location">
    <subcellularLocation>
        <location evidence="2">Peroxisome</location>
    </subcellularLocation>
</comment>
<dbReference type="SUPFAM" id="SSF55447">
    <property type="entry name" value="CO dehydrogenase flavoprotein C-terminal domain-like"/>
    <property type="match status" value="1"/>
</dbReference>
<dbReference type="Gene3D" id="1.10.150.120">
    <property type="entry name" value="[2Fe-2S]-binding domain"/>
    <property type="match status" value="1"/>
</dbReference>
<dbReference type="PANTHER" id="PTHR11908">
    <property type="entry name" value="XANTHINE DEHYDROGENASE"/>
    <property type="match status" value="1"/>
</dbReference>
<dbReference type="GO" id="GO:0071949">
    <property type="term" value="F:FAD binding"/>
    <property type="evidence" value="ECO:0007669"/>
    <property type="project" value="InterPro"/>
</dbReference>
<evidence type="ECO:0000313" key="19">
    <source>
        <dbReference type="Proteomes" id="UP000324832"/>
    </source>
</evidence>
<evidence type="ECO:0000256" key="11">
    <source>
        <dbReference type="ARBA" id="ARBA00023004"/>
    </source>
</evidence>
<dbReference type="SUPFAM" id="SSF47741">
    <property type="entry name" value="CO dehydrogenase ISP C-domain like"/>
    <property type="match status" value="1"/>
</dbReference>
<dbReference type="InterPro" id="IPR006058">
    <property type="entry name" value="2Fe2S_fd_BS"/>
</dbReference>
<evidence type="ECO:0000256" key="5">
    <source>
        <dbReference type="ARBA" id="ARBA00022505"/>
    </source>
</evidence>
<keyword evidence="14" id="KW-0576">Peroxisome</keyword>
<keyword evidence="19" id="KW-1185">Reference proteome</keyword>
<dbReference type="InterPro" id="IPR036683">
    <property type="entry name" value="CO_DH_flav_C_dom_sf"/>
</dbReference>
<dbReference type="InterPro" id="IPR016169">
    <property type="entry name" value="FAD-bd_PCMH_sub2"/>
</dbReference>
<reference evidence="18 19" key="1">
    <citation type="submission" date="2017-07" db="EMBL/GenBank/DDBJ databases">
        <authorList>
            <person name="Talla V."/>
            <person name="Backstrom N."/>
        </authorList>
    </citation>
    <scope>NUCLEOTIDE SEQUENCE [LARGE SCALE GENOMIC DNA]</scope>
</reference>
<dbReference type="Pfam" id="PF00941">
    <property type="entry name" value="FAD_binding_5"/>
    <property type="match status" value="1"/>
</dbReference>
<protein>
    <recommendedName>
        <fullName evidence="17">FAD-binding PCMH-type domain-containing protein</fullName>
    </recommendedName>
</protein>
<dbReference type="EMBL" id="FZQP02002081">
    <property type="protein sequence ID" value="VVC94633.1"/>
    <property type="molecule type" value="Genomic_DNA"/>
</dbReference>
<keyword evidence="12 16" id="KW-0411">Iron-sulfur</keyword>
<feature type="binding site" evidence="16">
    <location>
        <position position="686"/>
    </location>
    <ligand>
        <name>Mo-molybdopterin</name>
        <dbReference type="ChEBI" id="CHEBI:71302"/>
    </ligand>
    <ligandPart>
        <name>Mo</name>
        <dbReference type="ChEBI" id="CHEBI:28685"/>
    </ligandPart>
</feature>
<dbReference type="InterPro" id="IPR002346">
    <property type="entry name" value="Mopterin_DH_FAD-bd"/>
</dbReference>
<dbReference type="Proteomes" id="UP000324832">
    <property type="component" value="Unassembled WGS sequence"/>
</dbReference>
<dbReference type="Pfam" id="PF03450">
    <property type="entry name" value="CO_deh_flav_C"/>
    <property type="match status" value="1"/>
</dbReference>
<dbReference type="SMART" id="SM01008">
    <property type="entry name" value="Ald_Xan_dh_C"/>
    <property type="match status" value="1"/>
</dbReference>
<comment type="cofactor">
    <cofactor evidence="15">
        <name>[2Fe-2S] cluster</name>
        <dbReference type="ChEBI" id="CHEBI:190135"/>
    </cofactor>
</comment>
<keyword evidence="10" id="KW-0560">Oxidoreductase</keyword>
<dbReference type="FunFam" id="3.10.20.30:FF:000012">
    <property type="entry name" value="Xanthine dehydrogenase/oxidase"/>
    <property type="match status" value="1"/>
</dbReference>
<feature type="binding site" evidence="16">
    <location>
        <position position="72"/>
    </location>
    <ligand>
        <name>[2Fe-2S] cluster</name>
        <dbReference type="ChEBI" id="CHEBI:190135"/>
        <label>1</label>
    </ligand>
</feature>
<dbReference type="InterPro" id="IPR002888">
    <property type="entry name" value="2Fe-2S-bd"/>
</dbReference>
<comment type="subunit">
    <text evidence="4">Homodimer.</text>
</comment>
<dbReference type="InterPro" id="IPR016208">
    <property type="entry name" value="Ald_Oxase/xanthine_DH-like"/>
</dbReference>
<keyword evidence="7 16" id="KW-0001">2Fe-2S</keyword>
<feature type="binding site" evidence="16">
    <location>
        <position position="982"/>
    </location>
    <ligand>
        <name>Mo-molybdopterin</name>
        <dbReference type="ChEBI" id="CHEBI:71302"/>
    </ligand>
    <ligandPart>
        <name>Mo</name>
        <dbReference type="ChEBI" id="CHEBI:28685"/>
    </ligandPart>
</feature>
<proteinExistence type="inferred from homology"/>
<evidence type="ECO:0000256" key="14">
    <source>
        <dbReference type="ARBA" id="ARBA00023140"/>
    </source>
</evidence>
<dbReference type="SUPFAM" id="SSF54292">
    <property type="entry name" value="2Fe-2S ferredoxin-like"/>
    <property type="match status" value="1"/>
</dbReference>
<dbReference type="FunFam" id="3.30.365.10:FF:000001">
    <property type="entry name" value="Xanthine dehydrogenase oxidase"/>
    <property type="match status" value="1"/>
</dbReference>
<dbReference type="AlphaFoldDB" id="A0A5E4QAF0"/>
<dbReference type="InterPro" id="IPR012675">
    <property type="entry name" value="Beta-grasp_dom_sf"/>
</dbReference>
<evidence type="ECO:0000256" key="13">
    <source>
        <dbReference type="ARBA" id="ARBA00023027"/>
    </source>
</evidence>
<feature type="binding site" evidence="16">
    <location>
        <position position="148"/>
    </location>
    <ligand>
        <name>[2Fe-2S] cluster</name>
        <dbReference type="ChEBI" id="CHEBI:190135"/>
        <label>2</label>
    </ligand>
</feature>
<comment type="similarity">
    <text evidence="3">Belongs to the xanthine dehydrogenase family.</text>
</comment>
<dbReference type="Pfam" id="PF01799">
    <property type="entry name" value="Fer2_2"/>
    <property type="match status" value="1"/>
</dbReference>
<dbReference type="PANTHER" id="PTHR11908:SF132">
    <property type="entry name" value="ALDEHYDE OXIDASE 1-RELATED"/>
    <property type="match status" value="1"/>
</dbReference>
<dbReference type="GO" id="GO:0005506">
    <property type="term" value="F:iron ion binding"/>
    <property type="evidence" value="ECO:0007669"/>
    <property type="project" value="InterPro"/>
</dbReference>
<name>A0A5E4QAF0_9NEOP</name>
<keyword evidence="5 16" id="KW-0500">Molybdenum</keyword>
<evidence type="ECO:0000256" key="1">
    <source>
        <dbReference type="ARBA" id="ARBA00001974"/>
    </source>
</evidence>
<evidence type="ECO:0000256" key="12">
    <source>
        <dbReference type="ARBA" id="ARBA00023014"/>
    </source>
</evidence>
<dbReference type="InterPro" id="IPR000674">
    <property type="entry name" value="Ald_Oxase/Xan_DH_a/b"/>
</dbReference>
<dbReference type="InterPro" id="IPR036856">
    <property type="entry name" value="Ald_Oxase/Xan_DH_a/b_sf"/>
</dbReference>
<dbReference type="InterPro" id="IPR046867">
    <property type="entry name" value="AldOxase/xan_DH_MoCoBD2"/>
</dbReference>
<dbReference type="Gene3D" id="3.90.1170.50">
    <property type="entry name" value="Aldehyde oxidase/xanthine dehydrogenase, a/b hammerhead"/>
    <property type="match status" value="1"/>
</dbReference>
<dbReference type="SUPFAM" id="SSF56003">
    <property type="entry name" value="Molybdenum cofactor-binding domain"/>
    <property type="match status" value="1"/>
</dbReference>
<dbReference type="InterPro" id="IPR005107">
    <property type="entry name" value="CO_DH_flav_C"/>
</dbReference>
<organism evidence="18 19">
    <name type="scientific">Leptidea sinapis</name>
    <dbReference type="NCBI Taxonomy" id="189913"/>
    <lineage>
        <taxon>Eukaryota</taxon>
        <taxon>Metazoa</taxon>
        <taxon>Ecdysozoa</taxon>
        <taxon>Arthropoda</taxon>
        <taxon>Hexapoda</taxon>
        <taxon>Insecta</taxon>
        <taxon>Pterygota</taxon>
        <taxon>Neoptera</taxon>
        <taxon>Endopterygota</taxon>
        <taxon>Lepidoptera</taxon>
        <taxon>Glossata</taxon>
        <taxon>Ditrysia</taxon>
        <taxon>Papilionoidea</taxon>
        <taxon>Pieridae</taxon>
        <taxon>Dismorphiinae</taxon>
        <taxon>Leptidea</taxon>
    </lineage>
</organism>
<feature type="domain" description="FAD-binding PCMH-type" evidence="17">
    <location>
        <begin position="221"/>
        <end position="417"/>
    </location>
</feature>
<keyword evidence="8 16" id="KW-0479">Metal-binding</keyword>
<sequence length="1156" mass="129532">MVTGEDRNEDTVVNIDGKYSPDMSLNEYIRTVADLRGTKVMCQEGGCGICIVSVKAAAPPTYEQRIFSVNSCLVSIFSCHGWEVTTIEGIGSRNKGYHEIQQRLANFNGSQCGFCSPGWVMSMYSIYESKSKNMSKTEIENSFASNICRCTGYRAIADAFKSFANDVQEGKQNDIIDLEDLGKVTCRTRCPKKTESVNKDAPSCYNDWCFLENMQNEKVEIDCNGYKWYRAQSLEYLFKAMNNGEFRLIAGNTGQGVYHVIEYPPNLIDISNVIELKGYEHEVNLVLGAGMTLLEMSDLFYKVSKNNEDFSYLQQFWEHIDLVAHIPVKNIGTIGGNLFIKYAHPEFQSDLFLLFESVNAMVTIGEGVGKNKIMSLLDFMKCDMNDFTHAFKTEKLLTGKDPFTDEILQMALTSLSEEIIPENSETEPSAEFRKKLALNLFYKAILSLCPDEKINPYFRSGGKVFKRGTSKGSQHYDTDKSVWPLNQPVPKLEAIAQCSGEAMYANALPKQINEVFASFVTANAVPGSIISGFDASEALKLPGVLAFYSSKDIPGSNTFTPKGIPLLVDEEEIFCSGKVLFYGQPAGLIVAEREKMAHKAAKLVKIQYSSVNKTKPILTIDDALKSSDKNRIISSTMIEPTEIGNDVKCVVSGEFRIWDQYHFYMEPQTCIAIPTEDGMEVYASTQWLDLTNVAVAHCLNIPVNSVNVIVLKLGGSYGGKITRASQIACAAALVTHLQRKPCRLVLPLQTNMQSIGKRLPTQNAYEVGVDNKGVIQYLKNEYYQDNGHSTNEAIAPLTVDHFFNCYDTTRWKIKAYTVLTDKPSNTWCRSPGSTEGVAMIEVIMEKIAFETKRDALDVRIANMTKEDNPIPEMIKQVQKDCDYEMRVKFIQKYNDQNRWRKRVLKIIPMKYPIWYFGNYNSIVSIYHDDGSVVITHGGIEMGQGLNTKVAQVCAHTLGIPLEKVSVKSSRSFTSPNTMATGASIGSECVSYATKKACDILLERLAPFRGNGDFTWEELVKEAFKADVYLQASYMYAASKEEFKPYAVYAVCVFELDLDILTGTHNIVRVDLIEDTGRSLSPLIDVTQIEGAFIMGIGYWTSENLIYDSTTGRLLTDRTWTYKPPGIKDIPEDMRIYFRKNAPNEMISSESPRAVSL</sequence>
<dbReference type="InterPro" id="IPR008274">
    <property type="entry name" value="AldOxase/xan_DH_MoCoBD1"/>
</dbReference>
<feature type="binding site" evidence="16">
    <location>
        <position position="112"/>
    </location>
    <ligand>
        <name>[2Fe-2S] cluster</name>
        <dbReference type="ChEBI" id="CHEBI:190135"/>
        <label>2</label>
    </ligand>
</feature>
<keyword evidence="13" id="KW-0520">NAD</keyword>
<feature type="binding site" evidence="16">
    <location>
        <position position="50"/>
    </location>
    <ligand>
        <name>[2Fe-2S] cluster</name>
        <dbReference type="ChEBI" id="CHEBI:190135"/>
        <label>1</label>
    </ligand>
</feature>
<dbReference type="PROSITE" id="PS00197">
    <property type="entry name" value="2FE2S_FER_1"/>
    <property type="match status" value="1"/>
</dbReference>